<dbReference type="Proteomes" id="UP001165652">
    <property type="component" value="Unassembled WGS sequence"/>
</dbReference>
<protein>
    <submittedName>
        <fullName evidence="2">Uncharacterized protein</fullName>
    </submittedName>
</protein>
<accession>A0ABT5J6U1</accession>
<sequence length="125" mass="13280">MSEWIDPVVVNALCTAIGGLAGAVASVQIARWKFAEKAAEKAPDVQSIISTAVAGIIKHYADALAEQTEEVKNLRLEIVALRGTVEQQNEEIAGLQAHVAVLSAELAKHGIQPPPRPHMPSDTLV</sequence>
<comment type="caution">
    <text evidence="2">The sequence shown here is derived from an EMBL/GenBank/DDBJ whole genome shotgun (WGS) entry which is preliminary data.</text>
</comment>
<proteinExistence type="predicted"/>
<reference evidence="2" key="1">
    <citation type="journal article" date="2023" name="Microbiol Resour">
        <title>Genome Sequences of Rhodoplanes serenus and Two Thermotolerant Strains, Rhodoplanes tepidamans and 'Rhodoplanes cryptolactis,' Further Refine the Genus.</title>
        <authorList>
            <person name="Rayyan A.A."/>
            <person name="Kyndt J.A."/>
        </authorList>
    </citation>
    <scope>NUCLEOTIDE SEQUENCE</scope>
    <source>
        <strain evidence="2">DSM 9987</strain>
    </source>
</reference>
<keyword evidence="3" id="KW-1185">Reference proteome</keyword>
<dbReference type="RefSeq" id="WP_272775591.1">
    <property type="nucleotide sequence ID" value="NZ_JAQQLI010000003.1"/>
</dbReference>
<feature type="coiled-coil region" evidence="1">
    <location>
        <begin position="57"/>
        <end position="105"/>
    </location>
</feature>
<organism evidence="2 3">
    <name type="scientific">Rhodoplanes tepidamans</name>
    <name type="common">Rhodoplanes cryptolactis</name>
    <dbReference type="NCBI Taxonomy" id="200616"/>
    <lineage>
        <taxon>Bacteria</taxon>
        <taxon>Pseudomonadati</taxon>
        <taxon>Pseudomonadota</taxon>
        <taxon>Alphaproteobacteria</taxon>
        <taxon>Hyphomicrobiales</taxon>
        <taxon>Nitrobacteraceae</taxon>
        <taxon>Rhodoplanes</taxon>
    </lineage>
</organism>
<name>A0ABT5J6U1_RHOTP</name>
<gene>
    <name evidence="2" type="ORF">PQJ73_03535</name>
</gene>
<evidence type="ECO:0000256" key="1">
    <source>
        <dbReference type="SAM" id="Coils"/>
    </source>
</evidence>
<dbReference type="EMBL" id="JAQQLI010000003">
    <property type="protein sequence ID" value="MDC7784745.1"/>
    <property type="molecule type" value="Genomic_DNA"/>
</dbReference>
<evidence type="ECO:0000313" key="3">
    <source>
        <dbReference type="Proteomes" id="UP001165652"/>
    </source>
</evidence>
<keyword evidence="1" id="KW-0175">Coiled coil</keyword>
<reference evidence="2" key="2">
    <citation type="submission" date="2023-02" db="EMBL/GenBank/DDBJ databases">
        <authorList>
            <person name="Rayyan A."/>
            <person name="Meyer T."/>
            <person name="Kyndt J.A."/>
        </authorList>
    </citation>
    <scope>NUCLEOTIDE SEQUENCE</scope>
    <source>
        <strain evidence="2">DSM 9987</strain>
    </source>
</reference>
<evidence type="ECO:0000313" key="2">
    <source>
        <dbReference type="EMBL" id="MDC7784745.1"/>
    </source>
</evidence>